<dbReference type="Proteomes" id="UP001221757">
    <property type="component" value="Unassembled WGS sequence"/>
</dbReference>
<evidence type="ECO:0000313" key="3">
    <source>
        <dbReference type="EMBL" id="KAJ7701594.1"/>
    </source>
</evidence>
<dbReference type="EMBL" id="JARKIE010000017">
    <property type="protein sequence ID" value="KAJ7701594.1"/>
    <property type="molecule type" value="Genomic_DNA"/>
</dbReference>
<proteinExistence type="predicted"/>
<keyword evidence="4" id="KW-1185">Reference proteome</keyword>
<feature type="domain" description="Retroviral polymerase SH3-like" evidence="2">
    <location>
        <begin position="57"/>
        <end position="110"/>
    </location>
</feature>
<feature type="region of interest" description="Disordered" evidence="1">
    <location>
        <begin position="141"/>
        <end position="195"/>
    </location>
</feature>
<accession>A0AAD7DZR6</accession>
<gene>
    <name evidence="3" type="ORF">B0H17DRAFT_1128367</name>
</gene>
<organism evidence="3 4">
    <name type="scientific">Mycena rosella</name>
    <name type="common">Pink bonnet</name>
    <name type="synonym">Agaricus rosellus</name>
    <dbReference type="NCBI Taxonomy" id="1033263"/>
    <lineage>
        <taxon>Eukaryota</taxon>
        <taxon>Fungi</taxon>
        <taxon>Dikarya</taxon>
        <taxon>Basidiomycota</taxon>
        <taxon>Agaricomycotina</taxon>
        <taxon>Agaricomycetes</taxon>
        <taxon>Agaricomycetidae</taxon>
        <taxon>Agaricales</taxon>
        <taxon>Marasmiineae</taxon>
        <taxon>Mycenaceae</taxon>
        <taxon>Mycena</taxon>
    </lineage>
</organism>
<dbReference type="Pfam" id="PF25597">
    <property type="entry name" value="SH3_retrovirus"/>
    <property type="match status" value="1"/>
</dbReference>
<dbReference type="AlphaFoldDB" id="A0AAD7DZR6"/>
<dbReference type="InterPro" id="IPR057670">
    <property type="entry name" value="SH3_retrovirus"/>
</dbReference>
<feature type="compositionally biased region" description="Pro residues" evidence="1">
    <location>
        <begin position="161"/>
        <end position="185"/>
    </location>
</feature>
<evidence type="ECO:0000313" key="4">
    <source>
        <dbReference type="Proteomes" id="UP001221757"/>
    </source>
</evidence>
<evidence type="ECO:0000259" key="2">
    <source>
        <dbReference type="Pfam" id="PF25597"/>
    </source>
</evidence>
<comment type="caution">
    <text evidence="3">The sequence shown here is derived from an EMBL/GenBank/DDBJ whole genome shotgun (WGS) entry which is preliminary data.</text>
</comment>
<protein>
    <recommendedName>
        <fullName evidence="2">Retroviral polymerase SH3-like domain-containing protein</fullName>
    </recommendedName>
</protein>
<reference evidence="3" key="1">
    <citation type="submission" date="2023-03" db="EMBL/GenBank/DDBJ databases">
        <title>Massive genome expansion in bonnet fungi (Mycena s.s.) driven by repeated elements and novel gene families across ecological guilds.</title>
        <authorList>
            <consortium name="Lawrence Berkeley National Laboratory"/>
            <person name="Harder C.B."/>
            <person name="Miyauchi S."/>
            <person name="Viragh M."/>
            <person name="Kuo A."/>
            <person name="Thoen E."/>
            <person name="Andreopoulos B."/>
            <person name="Lu D."/>
            <person name="Skrede I."/>
            <person name="Drula E."/>
            <person name="Henrissat B."/>
            <person name="Morin E."/>
            <person name="Kohler A."/>
            <person name="Barry K."/>
            <person name="LaButti K."/>
            <person name="Morin E."/>
            <person name="Salamov A."/>
            <person name="Lipzen A."/>
            <person name="Mereny Z."/>
            <person name="Hegedus B."/>
            <person name="Baldrian P."/>
            <person name="Stursova M."/>
            <person name="Weitz H."/>
            <person name="Taylor A."/>
            <person name="Grigoriev I.V."/>
            <person name="Nagy L.G."/>
            <person name="Martin F."/>
            <person name="Kauserud H."/>
        </authorList>
    </citation>
    <scope>NUCLEOTIDE SEQUENCE</scope>
    <source>
        <strain evidence="3">CBHHK067</strain>
    </source>
</reference>
<sequence>MSRRFWAEAATAHCYVRGFIPSSRHPDVVPWVAWFRRKDDAGNLVKLNVSHLRVWGSDCWVKDLDEREGKLGEQSWKGKMVGYMGRRGYRIYDASRLRVFEVRNVIFEEAMPHRTRIPVVNNDEEPLPIDMTLFEDEAKDMLAPGTNSDEPRDAPDALNLAPPPQPAPIPAPQPTCIPAPIPAPQPTHRLGAEAF</sequence>
<name>A0AAD7DZR6_MYCRO</name>
<evidence type="ECO:0000256" key="1">
    <source>
        <dbReference type="SAM" id="MobiDB-lite"/>
    </source>
</evidence>